<sequence length="152" mass="16955">MDDAPALYRNTAGRIALIADSFARLLGRPLVDAGRDPVAALWNAPCAIVAHGVEADPIFFFGNRVALARFECDVATFTAMPSRLSAEAPLREERQALLDRVRDHGFIDDYRGVRISARARRFRIEQAIVWNLIDDNGTLHGQAACFDRWTMV</sequence>
<accession>A0A7W6DNQ2</accession>
<dbReference type="EMBL" id="JACIEB010000004">
    <property type="protein sequence ID" value="MBB3982349.1"/>
    <property type="molecule type" value="Genomic_DNA"/>
</dbReference>
<feature type="domain" description="MEKHLA" evidence="1">
    <location>
        <begin position="15"/>
        <end position="150"/>
    </location>
</feature>
<dbReference type="RefSeq" id="WP_183955421.1">
    <property type="nucleotide sequence ID" value="NZ_JACIEB010000004.1"/>
</dbReference>
<keyword evidence="3" id="KW-1185">Reference proteome</keyword>
<protein>
    <recommendedName>
        <fullName evidence="1">MEKHLA domain-containing protein</fullName>
    </recommendedName>
</protein>
<name>A0A7W6DNQ2_9SPHN</name>
<dbReference type="Proteomes" id="UP000552757">
    <property type="component" value="Unassembled WGS sequence"/>
</dbReference>
<gene>
    <name evidence="2" type="ORF">GGR44_002012</name>
</gene>
<comment type="caution">
    <text evidence="2">The sequence shown here is derived from an EMBL/GenBank/DDBJ whole genome shotgun (WGS) entry which is preliminary data.</text>
</comment>
<evidence type="ECO:0000259" key="1">
    <source>
        <dbReference type="Pfam" id="PF08670"/>
    </source>
</evidence>
<organism evidence="2 3">
    <name type="scientific">Sphingobium fontiphilum</name>
    <dbReference type="NCBI Taxonomy" id="944425"/>
    <lineage>
        <taxon>Bacteria</taxon>
        <taxon>Pseudomonadati</taxon>
        <taxon>Pseudomonadota</taxon>
        <taxon>Alphaproteobacteria</taxon>
        <taxon>Sphingomonadales</taxon>
        <taxon>Sphingomonadaceae</taxon>
        <taxon>Sphingobium</taxon>
    </lineage>
</organism>
<dbReference type="Pfam" id="PF08670">
    <property type="entry name" value="MEKHLA"/>
    <property type="match status" value="1"/>
</dbReference>
<proteinExistence type="predicted"/>
<dbReference type="AlphaFoldDB" id="A0A7W6DNQ2"/>
<evidence type="ECO:0000313" key="2">
    <source>
        <dbReference type="EMBL" id="MBB3982349.1"/>
    </source>
</evidence>
<evidence type="ECO:0000313" key="3">
    <source>
        <dbReference type="Proteomes" id="UP000552757"/>
    </source>
</evidence>
<dbReference type="InterPro" id="IPR013978">
    <property type="entry name" value="MEKHLA"/>
</dbReference>
<reference evidence="2 3" key="1">
    <citation type="submission" date="2020-08" db="EMBL/GenBank/DDBJ databases">
        <title>Genomic Encyclopedia of Type Strains, Phase IV (KMG-IV): sequencing the most valuable type-strain genomes for metagenomic binning, comparative biology and taxonomic classification.</title>
        <authorList>
            <person name="Goeker M."/>
        </authorList>
    </citation>
    <scope>NUCLEOTIDE SEQUENCE [LARGE SCALE GENOMIC DNA]</scope>
    <source>
        <strain evidence="2 3">DSM 29348</strain>
    </source>
</reference>